<dbReference type="EMBL" id="ASGP02000001">
    <property type="protein sequence ID" value="KAH9527305.1"/>
    <property type="molecule type" value="Genomic_DNA"/>
</dbReference>
<feature type="region of interest" description="Disordered" evidence="2">
    <location>
        <begin position="1"/>
        <end position="35"/>
    </location>
</feature>
<evidence type="ECO:0000259" key="3">
    <source>
        <dbReference type="SMART" id="SM01017"/>
    </source>
</evidence>
<evidence type="ECO:0000313" key="4">
    <source>
        <dbReference type="EMBL" id="KAH9527305.1"/>
    </source>
</evidence>
<feature type="domain" description="Arrestin C-terminal-like" evidence="3">
    <location>
        <begin position="228"/>
        <end position="386"/>
    </location>
</feature>
<dbReference type="GO" id="GO:0002031">
    <property type="term" value="P:G protein-coupled receptor internalization"/>
    <property type="evidence" value="ECO:0007669"/>
    <property type="project" value="TreeGrafter"/>
</dbReference>
<dbReference type="GO" id="GO:0007165">
    <property type="term" value="P:signal transduction"/>
    <property type="evidence" value="ECO:0007669"/>
    <property type="project" value="InterPro"/>
</dbReference>
<dbReference type="PANTHER" id="PTHR11792">
    <property type="entry name" value="ARRESTIN"/>
    <property type="match status" value="1"/>
</dbReference>
<dbReference type="GO" id="GO:0005737">
    <property type="term" value="C:cytoplasm"/>
    <property type="evidence" value="ECO:0007669"/>
    <property type="project" value="TreeGrafter"/>
</dbReference>
<reference evidence="4" key="2">
    <citation type="journal article" date="2022" name="Res Sq">
        <title>Comparative Genomics Reveals Insights into the Divergent Evolution of Astigmatic Mites and Household Pest Adaptations.</title>
        <authorList>
            <person name="Xiong Q."/>
            <person name="Wan A.T.-Y."/>
            <person name="Liu X.-Y."/>
            <person name="Fung C.S.-H."/>
            <person name="Xiao X."/>
            <person name="Malainual N."/>
            <person name="Hou J."/>
            <person name="Wang L."/>
            <person name="Wang M."/>
            <person name="Yang K."/>
            <person name="Cui Y."/>
            <person name="Leung E."/>
            <person name="Nong W."/>
            <person name="Shin S.-K."/>
            <person name="Au S."/>
            <person name="Jeong K.Y."/>
            <person name="Chew F.T."/>
            <person name="Hui J."/>
            <person name="Leung T.F."/>
            <person name="Tungtrongchitr A."/>
            <person name="Zhong N."/>
            <person name="Liu Z."/>
            <person name="Tsui S."/>
        </authorList>
    </citation>
    <scope>NUCLEOTIDE SEQUENCE</scope>
    <source>
        <strain evidence="4">Derf</strain>
        <tissue evidence="4">Whole organism</tissue>
    </source>
</reference>
<dbReference type="InterPro" id="IPR000698">
    <property type="entry name" value="Arrestin"/>
</dbReference>
<dbReference type="InterPro" id="IPR011021">
    <property type="entry name" value="Arrestin-like_N"/>
</dbReference>
<proteinExistence type="inferred from homology"/>
<sequence>MDNSSNNSNNTNNNNNNHNNNEDSKKQGTRVFKKSSPNGKITVYLGKRDFVDHLSHIDPIDGVVLVDPDYIKERKVYGHVLAAFRYGREDLDVLGLTFRKDLFLSAEQLYPLKNDNTTTTTTTTTTTPARSLTRLQERLIKKLGSNAYPFFFELPPHCPASVTLQPAPGDTGKPCGVDYELKAYVADSVNDKPHKRNSVRLAIRKIVYAPSKQGDQPCIEVSKDFVMSPNKLHLEASLDKELYHHGEDIVVNVHVANNSNRTVKKIKVSVRQFADICLFSTAQYKCTVAEIESEDGCPVGPGFTLSKVYNLKPLLAENKDKRGLALDGQLKHEDTNLASSTIIIDASQKENLGIIVRYKVKVKLILGPLGGDVVAELPFILMHPKPDEPKTSETVTNNSKKTEDNSNTNNGHLIQLEEEEDNDDIIFEDFARLRLKGNT</sequence>
<dbReference type="Gene3D" id="2.60.40.840">
    <property type="match status" value="1"/>
</dbReference>
<dbReference type="PANTHER" id="PTHR11792:SF17">
    <property type="entry name" value="KURTZ ARRESTIN"/>
    <property type="match status" value="1"/>
</dbReference>
<accession>A0A922LCY4</accession>
<dbReference type="Pfam" id="PF00339">
    <property type="entry name" value="Arrestin_N"/>
    <property type="match status" value="1"/>
</dbReference>
<dbReference type="InterPro" id="IPR014753">
    <property type="entry name" value="Arrestin_N"/>
</dbReference>
<evidence type="ECO:0000256" key="2">
    <source>
        <dbReference type="SAM" id="MobiDB-lite"/>
    </source>
</evidence>
<dbReference type="FunFam" id="2.60.40.840:FF:000003">
    <property type="entry name" value="Kurtz arrestin"/>
    <property type="match status" value="1"/>
</dbReference>
<comment type="similarity">
    <text evidence="1">Belongs to the arrestin family.</text>
</comment>
<dbReference type="SMART" id="SM01017">
    <property type="entry name" value="Arrestin_C"/>
    <property type="match status" value="1"/>
</dbReference>
<gene>
    <name evidence="4" type="primary">ARRB1</name>
    <name evidence="4" type="ORF">DERF_001329</name>
</gene>
<dbReference type="FunFam" id="2.60.40.640:FF:000025">
    <property type="entry name" value="Putative Beta-arrestin-2"/>
    <property type="match status" value="1"/>
</dbReference>
<evidence type="ECO:0000313" key="5">
    <source>
        <dbReference type="Proteomes" id="UP000790347"/>
    </source>
</evidence>
<dbReference type="SUPFAM" id="SSF81296">
    <property type="entry name" value="E set domains"/>
    <property type="match status" value="2"/>
</dbReference>
<organism evidence="4 5">
    <name type="scientific">Dermatophagoides farinae</name>
    <name type="common">American house dust mite</name>
    <dbReference type="NCBI Taxonomy" id="6954"/>
    <lineage>
        <taxon>Eukaryota</taxon>
        <taxon>Metazoa</taxon>
        <taxon>Ecdysozoa</taxon>
        <taxon>Arthropoda</taxon>
        <taxon>Chelicerata</taxon>
        <taxon>Arachnida</taxon>
        <taxon>Acari</taxon>
        <taxon>Acariformes</taxon>
        <taxon>Sarcoptiformes</taxon>
        <taxon>Astigmata</taxon>
        <taxon>Psoroptidia</taxon>
        <taxon>Analgoidea</taxon>
        <taxon>Pyroglyphidae</taxon>
        <taxon>Dermatophagoidinae</taxon>
        <taxon>Dermatophagoides</taxon>
    </lineage>
</organism>
<dbReference type="AlphaFoldDB" id="A0A922LCY4"/>
<feature type="compositionally biased region" description="Polar residues" evidence="2">
    <location>
        <begin position="392"/>
        <end position="410"/>
    </location>
</feature>
<feature type="compositionally biased region" description="Low complexity" evidence="2">
    <location>
        <begin position="1"/>
        <end position="19"/>
    </location>
</feature>
<dbReference type="InterPro" id="IPR014752">
    <property type="entry name" value="Arrestin-like_C"/>
</dbReference>
<dbReference type="InterPro" id="IPR011022">
    <property type="entry name" value="Arrestin_C-like"/>
</dbReference>
<evidence type="ECO:0000256" key="1">
    <source>
        <dbReference type="ARBA" id="ARBA00005298"/>
    </source>
</evidence>
<dbReference type="Pfam" id="PF02752">
    <property type="entry name" value="Arrestin_C"/>
    <property type="match status" value="1"/>
</dbReference>
<dbReference type="Proteomes" id="UP000790347">
    <property type="component" value="Unassembled WGS sequence"/>
</dbReference>
<feature type="region of interest" description="Disordered" evidence="2">
    <location>
        <begin position="383"/>
        <end position="410"/>
    </location>
</feature>
<dbReference type="Gene3D" id="2.60.40.640">
    <property type="match status" value="1"/>
</dbReference>
<dbReference type="InterPro" id="IPR014756">
    <property type="entry name" value="Ig_E-set"/>
</dbReference>
<name>A0A922LCY4_DERFA</name>
<dbReference type="PROSITE" id="PS00295">
    <property type="entry name" value="ARRESTINS"/>
    <property type="match status" value="1"/>
</dbReference>
<dbReference type="PRINTS" id="PR00309">
    <property type="entry name" value="ARRESTIN"/>
</dbReference>
<reference evidence="4" key="1">
    <citation type="submission" date="2013-05" db="EMBL/GenBank/DDBJ databases">
        <authorList>
            <person name="Yim A.K.Y."/>
            <person name="Chan T.F."/>
            <person name="Ji K.M."/>
            <person name="Liu X.Y."/>
            <person name="Zhou J.W."/>
            <person name="Li R.Q."/>
            <person name="Yang K.Y."/>
            <person name="Li J."/>
            <person name="Li M."/>
            <person name="Law P.T.W."/>
            <person name="Wu Y.L."/>
            <person name="Cai Z.L."/>
            <person name="Qin H."/>
            <person name="Bao Y."/>
            <person name="Leung R.K.K."/>
            <person name="Ng P.K.S."/>
            <person name="Zou J."/>
            <person name="Zhong X.J."/>
            <person name="Ran P.X."/>
            <person name="Zhong N.S."/>
            <person name="Liu Z.G."/>
            <person name="Tsui S.K.W."/>
        </authorList>
    </citation>
    <scope>NUCLEOTIDE SEQUENCE</scope>
    <source>
        <strain evidence="4">Derf</strain>
        <tissue evidence="4">Whole organism</tissue>
    </source>
</reference>
<dbReference type="InterPro" id="IPR017864">
    <property type="entry name" value="Arrestin_CS"/>
</dbReference>
<protein>
    <submittedName>
        <fullName evidence="4">Beta-arrestin-1</fullName>
    </submittedName>
</protein>
<dbReference type="GO" id="GO:0001664">
    <property type="term" value="F:G protein-coupled receptor binding"/>
    <property type="evidence" value="ECO:0007669"/>
    <property type="project" value="TreeGrafter"/>
</dbReference>
<keyword evidence="5" id="KW-1185">Reference proteome</keyword>
<comment type="caution">
    <text evidence="4">The sequence shown here is derived from an EMBL/GenBank/DDBJ whole genome shotgun (WGS) entry which is preliminary data.</text>
</comment>